<organism evidence="2">
    <name type="scientific">Cyanidiococcus yangmingshanensis</name>
    <dbReference type="NCBI Taxonomy" id="2690220"/>
    <lineage>
        <taxon>Eukaryota</taxon>
        <taxon>Rhodophyta</taxon>
        <taxon>Bangiophyceae</taxon>
        <taxon>Cyanidiales</taxon>
        <taxon>Cyanidiaceae</taxon>
        <taxon>Cyanidiococcus</taxon>
    </lineage>
</organism>
<keyword evidence="2" id="KW-0496">Mitochondrion</keyword>
<accession>A0A7H0WBG5</accession>
<proteinExistence type="predicted"/>
<dbReference type="InterPro" id="IPR034804">
    <property type="entry name" value="SQR/QFR_C/D"/>
</dbReference>
<keyword evidence="1" id="KW-0812">Transmembrane</keyword>
<sequence>MNYNLLKNLNFFVSVSLLIFTVLFFLSKNILMCYLIFVTILMHVQLNKDEILVDYLHQPNLFIFSKYLLKILMIYNFLLFFLLF</sequence>
<dbReference type="Gene3D" id="1.20.1300.10">
    <property type="entry name" value="Fumarate reductase/succinate dehydrogenase, transmembrane subunit"/>
    <property type="match status" value="1"/>
</dbReference>
<evidence type="ECO:0000256" key="1">
    <source>
        <dbReference type="SAM" id="Phobius"/>
    </source>
</evidence>
<dbReference type="AlphaFoldDB" id="A0A7H0WBG5"/>
<geneLocation type="mitochondrion" evidence="2"/>
<name>A0A7H0WBG5_9RHOD</name>
<gene>
    <name evidence="2" type="primary">sdhD</name>
    <name evidence="2" type="ORF">CCYA_8.1.23_046</name>
</gene>
<reference evidence="2" key="1">
    <citation type="journal article" date="2020" name="BMC Evol. Biol.">
        <title>Potential causes and consequences of rapid mitochondrial genome evolution in thermoacidophilic Galdieria (Rhodophyta).</title>
        <authorList>
            <person name="Cho C.H."/>
            <person name="Park S.I."/>
            <person name="Ciniglia C."/>
            <person name="Yang E.C."/>
            <person name="Graf L."/>
            <person name="Bhattacharya D."/>
            <person name="Yoon H.S."/>
        </authorList>
    </citation>
    <scope>NUCLEOTIDE SEQUENCE</scope>
    <source>
        <strain evidence="2">8.1.23 F7</strain>
    </source>
</reference>
<protein>
    <submittedName>
        <fullName evidence="2">Succinate dehydrogenase hydrophobic subunit</fullName>
    </submittedName>
</protein>
<evidence type="ECO:0000313" key="2">
    <source>
        <dbReference type="EMBL" id="QNR39894.1"/>
    </source>
</evidence>
<keyword evidence="1" id="KW-0472">Membrane</keyword>
<dbReference type="EMBL" id="MT270119">
    <property type="protein sequence ID" value="QNR39894.1"/>
    <property type="molecule type" value="Genomic_DNA"/>
</dbReference>
<keyword evidence="1" id="KW-1133">Transmembrane helix</keyword>
<dbReference type="GO" id="GO:0016020">
    <property type="term" value="C:membrane"/>
    <property type="evidence" value="ECO:0007669"/>
    <property type="project" value="InterPro"/>
</dbReference>
<feature type="transmembrane region" description="Helical" evidence="1">
    <location>
        <begin position="61"/>
        <end position="83"/>
    </location>
</feature>
<feature type="transmembrane region" description="Helical" evidence="1">
    <location>
        <begin position="12"/>
        <end position="41"/>
    </location>
</feature>